<gene>
    <name evidence="1" type="ORF">E3U43_002530</name>
</gene>
<evidence type="ECO:0000313" key="1">
    <source>
        <dbReference type="EMBL" id="TMS09871.1"/>
    </source>
</evidence>
<protein>
    <submittedName>
        <fullName evidence="1">Uncharacterized protein</fullName>
    </submittedName>
</protein>
<keyword evidence="2" id="KW-1185">Reference proteome</keyword>
<sequence length="63" mass="6998">MNNNRYQCLRFSVGCNSVLHGFAGYFETTLYKDVTLKVSPVSAGHELTPVHKVYRCCGIDSLG</sequence>
<proteinExistence type="predicted"/>
<accession>A0ACD3QT31</accession>
<organism evidence="1 2">
    <name type="scientific">Larimichthys crocea</name>
    <name type="common">Large yellow croaker</name>
    <name type="synonym">Pseudosciaena crocea</name>
    <dbReference type="NCBI Taxonomy" id="215358"/>
    <lineage>
        <taxon>Eukaryota</taxon>
        <taxon>Metazoa</taxon>
        <taxon>Chordata</taxon>
        <taxon>Craniata</taxon>
        <taxon>Vertebrata</taxon>
        <taxon>Euteleostomi</taxon>
        <taxon>Actinopterygii</taxon>
        <taxon>Neopterygii</taxon>
        <taxon>Teleostei</taxon>
        <taxon>Neoteleostei</taxon>
        <taxon>Acanthomorphata</taxon>
        <taxon>Eupercaria</taxon>
        <taxon>Sciaenidae</taxon>
        <taxon>Larimichthys</taxon>
    </lineage>
</organism>
<evidence type="ECO:0000313" key="2">
    <source>
        <dbReference type="Proteomes" id="UP000793456"/>
    </source>
</evidence>
<dbReference type="Proteomes" id="UP000793456">
    <property type="component" value="Chromosome XV"/>
</dbReference>
<dbReference type="EMBL" id="CM011688">
    <property type="protein sequence ID" value="TMS09871.1"/>
    <property type="molecule type" value="Genomic_DNA"/>
</dbReference>
<reference evidence="1" key="1">
    <citation type="submission" date="2018-11" db="EMBL/GenBank/DDBJ databases">
        <title>The sequence and de novo assembly of Larimichthys crocea genome using PacBio and Hi-C technologies.</title>
        <authorList>
            <person name="Xu P."/>
            <person name="Chen B."/>
            <person name="Zhou Z."/>
            <person name="Ke Q."/>
            <person name="Wu Y."/>
            <person name="Bai H."/>
            <person name="Pu F."/>
        </authorList>
    </citation>
    <scope>NUCLEOTIDE SEQUENCE</scope>
    <source>
        <tissue evidence="1">Muscle</tissue>
    </source>
</reference>
<comment type="caution">
    <text evidence="1">The sequence shown here is derived from an EMBL/GenBank/DDBJ whole genome shotgun (WGS) entry which is preliminary data.</text>
</comment>
<name>A0ACD3QT31_LARCR</name>